<evidence type="ECO:0000259" key="3">
    <source>
        <dbReference type="Pfam" id="PF13649"/>
    </source>
</evidence>
<dbReference type="CDD" id="cd02440">
    <property type="entry name" value="AdoMet_MTases"/>
    <property type="match status" value="1"/>
</dbReference>
<keyword evidence="1 4" id="KW-0489">Methyltransferase</keyword>
<evidence type="ECO:0000256" key="1">
    <source>
        <dbReference type="ARBA" id="ARBA00022603"/>
    </source>
</evidence>
<dbReference type="RefSeq" id="WP_285740516.1">
    <property type="nucleotide sequence ID" value="NZ_BSSA01000042.1"/>
</dbReference>
<feature type="domain" description="Methyltransferase" evidence="3">
    <location>
        <begin position="44"/>
        <end position="136"/>
    </location>
</feature>
<reference evidence="4" key="1">
    <citation type="submission" date="2023-02" db="EMBL/GenBank/DDBJ databases">
        <title>Kitasatospora phosalacinea NBRC 14627.</title>
        <authorList>
            <person name="Ichikawa N."/>
            <person name="Sato H."/>
            <person name="Tonouchi N."/>
        </authorList>
    </citation>
    <scope>NUCLEOTIDE SEQUENCE</scope>
    <source>
        <strain evidence="4">NBRC 14627</strain>
    </source>
</reference>
<evidence type="ECO:0000313" key="5">
    <source>
        <dbReference type="Proteomes" id="UP001165041"/>
    </source>
</evidence>
<accession>A0A9W6V652</accession>
<keyword evidence="2" id="KW-0808">Transferase</keyword>
<comment type="caution">
    <text evidence="4">The sequence shown here is derived from an EMBL/GenBank/DDBJ whole genome shotgun (WGS) entry which is preliminary data.</text>
</comment>
<evidence type="ECO:0000256" key="2">
    <source>
        <dbReference type="ARBA" id="ARBA00022679"/>
    </source>
</evidence>
<dbReference type="Gene3D" id="3.40.50.150">
    <property type="entry name" value="Vaccinia Virus protein VP39"/>
    <property type="match status" value="1"/>
</dbReference>
<dbReference type="AlphaFoldDB" id="A0A9W6V652"/>
<dbReference type="PANTHER" id="PTHR44942:SF4">
    <property type="entry name" value="METHYLTRANSFERASE TYPE 11 DOMAIN-CONTAINING PROTEIN"/>
    <property type="match status" value="1"/>
</dbReference>
<dbReference type="Pfam" id="PF13649">
    <property type="entry name" value="Methyltransf_25"/>
    <property type="match status" value="1"/>
</dbReference>
<dbReference type="InterPro" id="IPR029063">
    <property type="entry name" value="SAM-dependent_MTases_sf"/>
</dbReference>
<dbReference type="SUPFAM" id="SSF53335">
    <property type="entry name" value="S-adenosyl-L-methionine-dependent methyltransferases"/>
    <property type="match status" value="1"/>
</dbReference>
<dbReference type="EMBL" id="BSSA01000042">
    <property type="protein sequence ID" value="GLW74958.1"/>
    <property type="molecule type" value="Genomic_DNA"/>
</dbReference>
<dbReference type="GO" id="GO:0032259">
    <property type="term" value="P:methylation"/>
    <property type="evidence" value="ECO:0007669"/>
    <property type="project" value="UniProtKB-KW"/>
</dbReference>
<organism evidence="4 5">
    <name type="scientific">Kitasatospora phosalacinea</name>
    <dbReference type="NCBI Taxonomy" id="2065"/>
    <lineage>
        <taxon>Bacteria</taxon>
        <taxon>Bacillati</taxon>
        <taxon>Actinomycetota</taxon>
        <taxon>Actinomycetes</taxon>
        <taxon>Kitasatosporales</taxon>
        <taxon>Streptomycetaceae</taxon>
        <taxon>Kitasatospora</taxon>
    </lineage>
</organism>
<dbReference type="GO" id="GO:0008168">
    <property type="term" value="F:methyltransferase activity"/>
    <property type="evidence" value="ECO:0007669"/>
    <property type="project" value="UniProtKB-KW"/>
</dbReference>
<name>A0A9W6V652_9ACTN</name>
<proteinExistence type="predicted"/>
<dbReference type="InterPro" id="IPR051052">
    <property type="entry name" value="Diverse_substrate_MTase"/>
</dbReference>
<dbReference type="PANTHER" id="PTHR44942">
    <property type="entry name" value="METHYLTRANSF_11 DOMAIN-CONTAINING PROTEIN"/>
    <property type="match status" value="1"/>
</dbReference>
<dbReference type="InterPro" id="IPR041698">
    <property type="entry name" value="Methyltransf_25"/>
</dbReference>
<evidence type="ECO:0000313" key="4">
    <source>
        <dbReference type="EMBL" id="GLW74958.1"/>
    </source>
</evidence>
<dbReference type="Proteomes" id="UP001165041">
    <property type="component" value="Unassembled WGS sequence"/>
</dbReference>
<sequence>MRYQPGELFTSTAPYYAKYRAGYAPELFTHLATRLGLDGTQTALDLGTGTGAVAIPLSRYVREVIAVDPDAGMLDEGRKLAVEQGITNIDWRLGDSNRLDELGLGPLELVTLGQAFHWTERDTLLSVLAHLITPGGAVVVVGGPAPGSIEPPAWLDVIAEVRTRYLGPDRRAGSGTYTHPKESHQEVLARSAFSQVEVARWDRTVTRTLDQVIGLQFSYSYSSPVQLGDHTDAFERDLRQALAEFSPEGTFDELVRTEAIIAIRPS</sequence>
<protein>
    <submittedName>
        <fullName evidence="4">Methyltransferase</fullName>
    </submittedName>
</protein>
<gene>
    <name evidence="4" type="ORF">Kpho02_72550</name>
</gene>